<proteinExistence type="predicted"/>
<dbReference type="EMBL" id="JACHMF010000001">
    <property type="protein sequence ID" value="MBB4697143.1"/>
    <property type="molecule type" value="Genomic_DNA"/>
</dbReference>
<dbReference type="AlphaFoldDB" id="A0A7W7D1C5"/>
<evidence type="ECO:0000313" key="2">
    <source>
        <dbReference type="EMBL" id="MBB4697143.1"/>
    </source>
</evidence>
<sequence length="68" mass="7327">MSGPTTPLADGLLPSASHRLPRGPGMVLETHGRVDPDSPWCKCGHLREACVSDEVRTLWADLLHPTGQ</sequence>
<comment type="caution">
    <text evidence="2">The sequence shown here is derived from an EMBL/GenBank/DDBJ whole genome shotgun (WGS) entry which is preliminary data.</text>
</comment>
<feature type="region of interest" description="Disordered" evidence="1">
    <location>
        <begin position="1"/>
        <end position="26"/>
    </location>
</feature>
<reference evidence="2 3" key="1">
    <citation type="submission" date="2020-08" db="EMBL/GenBank/DDBJ databases">
        <title>Sequencing the genomes of 1000 actinobacteria strains.</title>
        <authorList>
            <person name="Klenk H.-P."/>
        </authorList>
    </citation>
    <scope>NUCLEOTIDE SEQUENCE [LARGE SCALE GENOMIC DNA]</scope>
    <source>
        <strain evidence="2 3">DSM 45518</strain>
    </source>
</reference>
<gene>
    <name evidence="2" type="ORF">BKA14_007291</name>
</gene>
<accession>A0A7W7D1C5</accession>
<organism evidence="2 3">
    <name type="scientific">Paractinoplanes abujensis</name>
    <dbReference type="NCBI Taxonomy" id="882441"/>
    <lineage>
        <taxon>Bacteria</taxon>
        <taxon>Bacillati</taxon>
        <taxon>Actinomycetota</taxon>
        <taxon>Actinomycetes</taxon>
        <taxon>Micromonosporales</taxon>
        <taxon>Micromonosporaceae</taxon>
        <taxon>Paractinoplanes</taxon>
    </lineage>
</organism>
<protein>
    <submittedName>
        <fullName evidence="2">Uncharacterized protein</fullName>
    </submittedName>
</protein>
<evidence type="ECO:0000313" key="3">
    <source>
        <dbReference type="Proteomes" id="UP000542742"/>
    </source>
</evidence>
<dbReference type="Proteomes" id="UP000542742">
    <property type="component" value="Unassembled WGS sequence"/>
</dbReference>
<name>A0A7W7D1C5_9ACTN</name>
<keyword evidence="3" id="KW-1185">Reference proteome</keyword>
<evidence type="ECO:0000256" key="1">
    <source>
        <dbReference type="SAM" id="MobiDB-lite"/>
    </source>
</evidence>